<dbReference type="PANTHER" id="PTHR24320">
    <property type="entry name" value="RETINOL DEHYDROGENASE"/>
    <property type="match status" value="1"/>
</dbReference>
<dbReference type="EMBL" id="AP015035">
    <property type="protein sequence ID" value="BAT78802.1"/>
    <property type="molecule type" value="Genomic_DNA"/>
</dbReference>
<dbReference type="InterPro" id="IPR002347">
    <property type="entry name" value="SDR_fam"/>
</dbReference>
<evidence type="ECO:0008006" key="6">
    <source>
        <dbReference type="Google" id="ProtNLM"/>
    </source>
</evidence>
<dbReference type="OrthoDB" id="542013at2759"/>
<dbReference type="InterPro" id="IPR036291">
    <property type="entry name" value="NAD(P)-bd_dom_sf"/>
</dbReference>
<dbReference type="AlphaFoldDB" id="A0A0S3RDS4"/>
<organism evidence="4 5">
    <name type="scientific">Vigna angularis var. angularis</name>
    <dbReference type="NCBI Taxonomy" id="157739"/>
    <lineage>
        <taxon>Eukaryota</taxon>
        <taxon>Viridiplantae</taxon>
        <taxon>Streptophyta</taxon>
        <taxon>Embryophyta</taxon>
        <taxon>Tracheophyta</taxon>
        <taxon>Spermatophyta</taxon>
        <taxon>Magnoliopsida</taxon>
        <taxon>eudicotyledons</taxon>
        <taxon>Gunneridae</taxon>
        <taxon>Pentapetalae</taxon>
        <taxon>rosids</taxon>
        <taxon>fabids</taxon>
        <taxon>Fabales</taxon>
        <taxon>Fabaceae</taxon>
        <taxon>Papilionoideae</taxon>
        <taxon>50 kb inversion clade</taxon>
        <taxon>NPAAA clade</taxon>
        <taxon>indigoferoid/millettioid clade</taxon>
        <taxon>Phaseoleae</taxon>
        <taxon>Vigna</taxon>
    </lineage>
</organism>
<sequence>MGLISLVKELLMAFFFMCSVQFWRMALLWSFSVLFSYYRLFKASLSQWLVFKPVILDKCPFFSQKLVSYPRCSPFTSNFRPVCVVTGATSGLGLAAAYKLSKEGYVVAIVGRSQQLLSETIRKIKDSNEDAHLKAFQVDMSSIESIIKFKMSLRQWLLDSDLHCSLQLLINNAGILATSPRVTAEGYDQMIGTNYIGAFALTKLLLPLLESSPVSSKIVNVTSFTHRAVTDVQVDEGTVSGKRFLRSIQYPYAQIYEYSKLYLILFSKELHRQLCLMGKSHQIFVNVADPGVVQTNLMREVPTILSSLALRVLKFLQLLQFPESGVDSIIDAALAPPGTSGAYYFGGKGRTINPSALSHNAKLARELWESTSKLLSVTPFGAEGNSW</sequence>
<evidence type="ECO:0000256" key="2">
    <source>
        <dbReference type="ARBA" id="ARBA00023002"/>
    </source>
</evidence>
<accession>A0A0S3RDS4</accession>
<evidence type="ECO:0000256" key="1">
    <source>
        <dbReference type="ARBA" id="ARBA00006484"/>
    </source>
</evidence>
<keyword evidence="3" id="KW-1133">Transmembrane helix</keyword>
<dbReference type="Gene3D" id="3.40.50.720">
    <property type="entry name" value="NAD(P)-binding Rossmann-like Domain"/>
    <property type="match status" value="1"/>
</dbReference>
<evidence type="ECO:0000313" key="5">
    <source>
        <dbReference type="Proteomes" id="UP000291084"/>
    </source>
</evidence>
<proteinExistence type="inferred from homology"/>
<evidence type="ECO:0000256" key="3">
    <source>
        <dbReference type="SAM" id="Phobius"/>
    </source>
</evidence>
<keyword evidence="3" id="KW-0812">Transmembrane</keyword>
<keyword evidence="5" id="KW-1185">Reference proteome</keyword>
<protein>
    <recommendedName>
        <fullName evidence="6">Dehydrogenase/reductase SDR family member on chromosome X</fullName>
    </recommendedName>
</protein>
<dbReference type="PRINTS" id="PR00081">
    <property type="entry name" value="GDHRDH"/>
</dbReference>
<reference evidence="4 5" key="1">
    <citation type="journal article" date="2015" name="Sci. Rep.">
        <title>The power of single molecule real-time sequencing technology in the de novo assembly of a eukaryotic genome.</title>
        <authorList>
            <person name="Sakai H."/>
            <person name="Naito K."/>
            <person name="Ogiso-Tanaka E."/>
            <person name="Takahashi Y."/>
            <person name="Iseki K."/>
            <person name="Muto C."/>
            <person name="Satou K."/>
            <person name="Teruya K."/>
            <person name="Shiroma A."/>
            <person name="Shimoji M."/>
            <person name="Hirano T."/>
            <person name="Itoh T."/>
            <person name="Kaga A."/>
            <person name="Tomooka N."/>
        </authorList>
    </citation>
    <scope>NUCLEOTIDE SEQUENCE [LARGE SCALE GENOMIC DNA]</scope>
    <source>
        <strain evidence="5">cv. Shumari</strain>
    </source>
</reference>
<feature type="transmembrane region" description="Helical" evidence="3">
    <location>
        <begin position="12"/>
        <end position="38"/>
    </location>
</feature>
<dbReference type="Proteomes" id="UP000291084">
    <property type="component" value="Chromosome 2"/>
</dbReference>
<comment type="similarity">
    <text evidence="1">Belongs to the short-chain dehydrogenases/reductases (SDR) family.</text>
</comment>
<dbReference type="GO" id="GO:0016491">
    <property type="term" value="F:oxidoreductase activity"/>
    <property type="evidence" value="ECO:0007669"/>
    <property type="project" value="UniProtKB-KW"/>
</dbReference>
<evidence type="ECO:0000313" key="4">
    <source>
        <dbReference type="EMBL" id="BAT78802.1"/>
    </source>
</evidence>
<dbReference type="PANTHER" id="PTHR24320:SF227">
    <property type="entry name" value="RETINOL DEHYDROGENASE 11"/>
    <property type="match status" value="1"/>
</dbReference>
<gene>
    <name evidence="4" type="primary">Vigan.02G153400</name>
    <name evidence="4" type="ORF">VIGAN_02153400</name>
</gene>
<keyword evidence="3" id="KW-0472">Membrane</keyword>
<name>A0A0S3RDS4_PHAAN</name>
<dbReference type="Pfam" id="PF00106">
    <property type="entry name" value="adh_short"/>
    <property type="match status" value="1"/>
</dbReference>
<keyword evidence="2" id="KW-0560">Oxidoreductase</keyword>
<dbReference type="SUPFAM" id="SSF51735">
    <property type="entry name" value="NAD(P)-binding Rossmann-fold domains"/>
    <property type="match status" value="1"/>
</dbReference>